<keyword evidence="2" id="KW-1185">Reference proteome</keyword>
<protein>
    <submittedName>
        <fullName evidence="1">Uncharacterized protein</fullName>
    </submittedName>
</protein>
<gene>
    <name evidence="1" type="ORF">GXM_09143</name>
</gene>
<dbReference type="EMBL" id="CP045227">
    <property type="protein sequence ID" value="QFS51649.1"/>
    <property type="molecule type" value="Genomic_DNA"/>
</dbReference>
<reference evidence="1 2" key="1">
    <citation type="submission" date="2019-10" db="EMBL/GenBank/DDBJ databases">
        <title>Genomic and transcriptomic insights into the perfect genentic adaptation of a filamentous nitrogen-fixing cyanobacterium to rice fields.</title>
        <authorList>
            <person name="Chen Z."/>
        </authorList>
    </citation>
    <scope>NUCLEOTIDE SEQUENCE [LARGE SCALE GENOMIC DNA]</scope>
    <source>
        <strain evidence="1">CCNUC1</strain>
    </source>
</reference>
<evidence type="ECO:0000313" key="2">
    <source>
        <dbReference type="Proteomes" id="UP000326678"/>
    </source>
</evidence>
<organism evidence="1 2">
    <name type="scientific">Nostoc sphaeroides CCNUC1</name>
    <dbReference type="NCBI Taxonomy" id="2653204"/>
    <lineage>
        <taxon>Bacteria</taxon>
        <taxon>Bacillati</taxon>
        <taxon>Cyanobacteriota</taxon>
        <taxon>Cyanophyceae</taxon>
        <taxon>Nostocales</taxon>
        <taxon>Nostocaceae</taxon>
        <taxon>Nostoc</taxon>
    </lineage>
</organism>
<evidence type="ECO:0000313" key="1">
    <source>
        <dbReference type="EMBL" id="QFS51649.1"/>
    </source>
</evidence>
<proteinExistence type="predicted"/>
<accession>A0A5P8WIK3</accession>
<name>A0A5P8WIK3_9NOSO</name>
<dbReference type="KEGG" id="nsh:GXM_09143"/>
<sequence>MNPQENSELLAALMRQEELLKQLVAAINKPKQTHDSLL</sequence>
<dbReference type="AlphaFoldDB" id="A0A5P8WIK3"/>
<dbReference type="Proteomes" id="UP000326678">
    <property type="component" value="Chromosome Gxm2"/>
</dbReference>